<dbReference type="SUPFAM" id="SSF53807">
    <property type="entry name" value="Helical backbone' metal receptor"/>
    <property type="match status" value="1"/>
</dbReference>
<feature type="domain" description="Fe/B12 periplasmic-binding" evidence="2">
    <location>
        <begin position="13"/>
        <end position="303"/>
    </location>
</feature>
<organism evidence="3 4">
    <name type="scientific">Cymbomonas tetramitiformis</name>
    <dbReference type="NCBI Taxonomy" id="36881"/>
    <lineage>
        <taxon>Eukaryota</taxon>
        <taxon>Viridiplantae</taxon>
        <taxon>Chlorophyta</taxon>
        <taxon>Pyramimonadophyceae</taxon>
        <taxon>Pyramimonadales</taxon>
        <taxon>Pyramimonadaceae</taxon>
        <taxon>Cymbomonas</taxon>
    </lineage>
</organism>
<evidence type="ECO:0000313" key="4">
    <source>
        <dbReference type="Proteomes" id="UP001190700"/>
    </source>
</evidence>
<dbReference type="PANTHER" id="PTHR42860">
    <property type="entry name" value="VITAMIN B12-BINDING PROTEIN"/>
    <property type="match status" value="1"/>
</dbReference>
<feature type="compositionally biased region" description="Basic and acidic residues" evidence="1">
    <location>
        <begin position="386"/>
        <end position="397"/>
    </location>
</feature>
<dbReference type="PROSITE" id="PS50983">
    <property type="entry name" value="FE_B12_PBP"/>
    <property type="match status" value="1"/>
</dbReference>
<dbReference type="InterPro" id="IPR051030">
    <property type="entry name" value="Vitamin_B12-ABC_binding"/>
</dbReference>
<feature type="compositionally biased region" description="Basic and acidic residues" evidence="1">
    <location>
        <begin position="323"/>
        <end position="332"/>
    </location>
</feature>
<dbReference type="InterPro" id="IPR002491">
    <property type="entry name" value="ABC_transptr_periplasmic_BD"/>
</dbReference>
<name>A0AAE0FN78_9CHLO</name>
<dbReference type="Gene3D" id="3.40.50.1980">
    <property type="entry name" value="Nitrogenase molybdenum iron protein domain"/>
    <property type="match status" value="2"/>
</dbReference>
<feature type="region of interest" description="Disordered" evidence="1">
    <location>
        <begin position="383"/>
        <end position="417"/>
    </location>
</feature>
<evidence type="ECO:0000259" key="2">
    <source>
        <dbReference type="PROSITE" id="PS50983"/>
    </source>
</evidence>
<feature type="region of interest" description="Disordered" evidence="1">
    <location>
        <begin position="304"/>
        <end position="334"/>
    </location>
</feature>
<dbReference type="EMBL" id="LGRX02015876">
    <property type="protein sequence ID" value="KAK3262916.1"/>
    <property type="molecule type" value="Genomic_DNA"/>
</dbReference>
<evidence type="ECO:0000256" key="1">
    <source>
        <dbReference type="SAM" id="MobiDB-lite"/>
    </source>
</evidence>
<sequence length="417" mass="44623">MSQATSVDPQEPRIVCLLGAATEIVCELGYAHCLVGRSHECKRPKDIVAALPQVSTPSFTLDACSAQLDDSVKQLAAKGLSRYAIDIDALIALKPTVIITQDQCSVCAVSSADLENASNELFGPRCALVSLKPVTFEDLQGNIRQIAAAIGCAGAGDRLLERLLQNCATVQKRVASGGAPPRRVACLQWLNPLMGAGFWVPEMVTMAGGTNCFGEPGGTTPQITLDDLAESQPEVIIAMVCGYTPKRALADMPLLEADPQWRALAAVKADRVFVADGERYFNNSGPGFADSVQLLREMIHPRAPPNSLRRLEPGAKPRTRHAASCEDARNTSDECGGEWGRGVFQCGATDGLGEAYVQWPATLPLNYPSQRLLKLGAKVQGVESWPKPHDHRDDAGHLVEGGSASRVRHRAAPTLQT</sequence>
<comment type="caution">
    <text evidence="3">The sequence shown here is derived from an EMBL/GenBank/DDBJ whole genome shotgun (WGS) entry which is preliminary data.</text>
</comment>
<evidence type="ECO:0000313" key="3">
    <source>
        <dbReference type="EMBL" id="KAK3262916.1"/>
    </source>
</evidence>
<dbReference type="PANTHER" id="PTHR42860:SF1">
    <property type="entry name" value="VITAMIN B12-BINDING PROTEIN"/>
    <property type="match status" value="1"/>
</dbReference>
<proteinExistence type="predicted"/>
<protein>
    <recommendedName>
        <fullName evidence="2">Fe/B12 periplasmic-binding domain-containing protein</fullName>
    </recommendedName>
</protein>
<dbReference type="Pfam" id="PF01497">
    <property type="entry name" value="Peripla_BP_2"/>
    <property type="match status" value="1"/>
</dbReference>
<gene>
    <name evidence="3" type="ORF">CYMTET_28261</name>
</gene>
<keyword evidence="4" id="KW-1185">Reference proteome</keyword>
<dbReference type="AlphaFoldDB" id="A0AAE0FN78"/>
<dbReference type="Proteomes" id="UP001190700">
    <property type="component" value="Unassembled WGS sequence"/>
</dbReference>
<accession>A0AAE0FN78</accession>
<reference evidence="3 4" key="1">
    <citation type="journal article" date="2015" name="Genome Biol. Evol.">
        <title>Comparative Genomics of a Bacterivorous Green Alga Reveals Evolutionary Causalities and Consequences of Phago-Mixotrophic Mode of Nutrition.</title>
        <authorList>
            <person name="Burns J.A."/>
            <person name="Paasch A."/>
            <person name="Narechania A."/>
            <person name="Kim E."/>
        </authorList>
    </citation>
    <scope>NUCLEOTIDE SEQUENCE [LARGE SCALE GENOMIC DNA]</scope>
    <source>
        <strain evidence="3 4">PLY_AMNH</strain>
    </source>
</reference>